<evidence type="ECO:0000313" key="3">
    <source>
        <dbReference type="Proteomes" id="UP001149165"/>
    </source>
</evidence>
<dbReference type="Proteomes" id="UP001149165">
    <property type="component" value="Unassembled WGS sequence"/>
</dbReference>
<dbReference type="Gene3D" id="3.40.50.720">
    <property type="entry name" value="NAD(P)-binding Rossmann-like Domain"/>
    <property type="match status" value="1"/>
</dbReference>
<keyword evidence="3" id="KW-1185">Reference proteome</keyword>
<evidence type="ECO:0000259" key="1">
    <source>
        <dbReference type="Pfam" id="PF01370"/>
    </source>
</evidence>
<accession>A0A9W9FCT8</accession>
<reference evidence="2" key="2">
    <citation type="journal article" date="2023" name="IMA Fungus">
        <title>Comparative genomic study of the Penicillium genus elucidates a diverse pangenome and 15 lateral gene transfer events.</title>
        <authorList>
            <person name="Petersen C."/>
            <person name="Sorensen T."/>
            <person name="Nielsen M.R."/>
            <person name="Sondergaard T.E."/>
            <person name="Sorensen J.L."/>
            <person name="Fitzpatrick D.A."/>
            <person name="Frisvad J.C."/>
            <person name="Nielsen K.L."/>
        </authorList>
    </citation>
    <scope>NUCLEOTIDE SEQUENCE</scope>
    <source>
        <strain evidence="2">IBT 30069</strain>
    </source>
</reference>
<dbReference type="InterPro" id="IPR051783">
    <property type="entry name" value="NAD(P)-dependent_oxidoreduct"/>
</dbReference>
<evidence type="ECO:0000313" key="2">
    <source>
        <dbReference type="EMBL" id="KAJ5097794.1"/>
    </source>
</evidence>
<dbReference type="PANTHER" id="PTHR48079">
    <property type="entry name" value="PROTEIN YEEZ"/>
    <property type="match status" value="1"/>
</dbReference>
<gene>
    <name evidence="2" type="ORF">N7456_008515</name>
</gene>
<proteinExistence type="predicted"/>
<dbReference type="GO" id="GO:0005737">
    <property type="term" value="C:cytoplasm"/>
    <property type="evidence" value="ECO:0007669"/>
    <property type="project" value="TreeGrafter"/>
</dbReference>
<name>A0A9W9FCT8_9EURO</name>
<protein>
    <recommendedName>
        <fullName evidence="1">NAD-dependent epimerase/dehydratase domain-containing protein</fullName>
    </recommendedName>
</protein>
<dbReference type="GO" id="GO:0004029">
    <property type="term" value="F:aldehyde dehydrogenase (NAD+) activity"/>
    <property type="evidence" value="ECO:0007669"/>
    <property type="project" value="TreeGrafter"/>
</dbReference>
<dbReference type="OrthoDB" id="2130169at2759"/>
<dbReference type="Pfam" id="PF01370">
    <property type="entry name" value="Epimerase"/>
    <property type="match status" value="1"/>
</dbReference>
<sequence length="342" mass="37157">MTKIFITGVTGYIAGDALATLYAQHPDFSYSALVRSAEKAEQVKATYPNIRIVLGDLDDSALLEKESAAADIVLHAADASDHVGAANAIVKGIVAGHTKENPGYWLHTGGTGILTFADTDSGVYGDKSDKVYDDWEGVDDLLTLPDHAFHRNVDQLVLEAGVKHADVLKTALVCPPTIYGRGRGPCSQRGRQVYELAKMTLQMKKAPIIGAGQSIWNNVHVHDLSDVYALLVDAAIAGRTDDGLWGARAYYLTENGEHIWGELSRSTAEAATTLGYFPEAKAEPIDLETAKKYAGFEAVSWGLNSRGRAQRARELLGWKPSRPSLVGELPEILQSEWQRLQK</sequence>
<reference evidence="2" key="1">
    <citation type="submission" date="2022-11" db="EMBL/GenBank/DDBJ databases">
        <authorList>
            <person name="Petersen C."/>
        </authorList>
    </citation>
    <scope>NUCLEOTIDE SEQUENCE</scope>
    <source>
        <strain evidence="2">IBT 30069</strain>
    </source>
</reference>
<dbReference type="PANTHER" id="PTHR48079:SF6">
    <property type="entry name" value="NAD(P)-BINDING DOMAIN-CONTAINING PROTEIN-RELATED"/>
    <property type="match status" value="1"/>
</dbReference>
<dbReference type="AlphaFoldDB" id="A0A9W9FCT8"/>
<comment type="caution">
    <text evidence="2">The sequence shown here is derived from an EMBL/GenBank/DDBJ whole genome shotgun (WGS) entry which is preliminary data.</text>
</comment>
<dbReference type="EMBL" id="JAPQKH010000005">
    <property type="protein sequence ID" value="KAJ5097794.1"/>
    <property type="molecule type" value="Genomic_DNA"/>
</dbReference>
<dbReference type="SUPFAM" id="SSF51735">
    <property type="entry name" value="NAD(P)-binding Rossmann-fold domains"/>
    <property type="match status" value="1"/>
</dbReference>
<feature type="domain" description="NAD-dependent epimerase/dehydratase" evidence="1">
    <location>
        <begin position="4"/>
        <end position="234"/>
    </location>
</feature>
<organism evidence="2 3">
    <name type="scientific">Penicillium angulare</name>
    <dbReference type="NCBI Taxonomy" id="116970"/>
    <lineage>
        <taxon>Eukaryota</taxon>
        <taxon>Fungi</taxon>
        <taxon>Dikarya</taxon>
        <taxon>Ascomycota</taxon>
        <taxon>Pezizomycotina</taxon>
        <taxon>Eurotiomycetes</taxon>
        <taxon>Eurotiomycetidae</taxon>
        <taxon>Eurotiales</taxon>
        <taxon>Aspergillaceae</taxon>
        <taxon>Penicillium</taxon>
    </lineage>
</organism>
<dbReference type="InterPro" id="IPR001509">
    <property type="entry name" value="Epimerase_deHydtase"/>
</dbReference>
<dbReference type="InterPro" id="IPR036291">
    <property type="entry name" value="NAD(P)-bd_dom_sf"/>
</dbReference>